<keyword evidence="1" id="KW-0805">Transcription regulation</keyword>
<evidence type="ECO:0000313" key="7">
    <source>
        <dbReference type="Proteomes" id="UP000262882"/>
    </source>
</evidence>
<dbReference type="PRINTS" id="PR00455">
    <property type="entry name" value="HTHTETR"/>
</dbReference>
<dbReference type="InterPro" id="IPR036271">
    <property type="entry name" value="Tet_transcr_reg_TetR-rel_C_sf"/>
</dbReference>
<dbReference type="InterPro" id="IPR025996">
    <property type="entry name" value="MT1864/Rv1816-like_C"/>
</dbReference>
<dbReference type="OrthoDB" id="3173376at2"/>
<accession>A0A372GFZ1</accession>
<dbReference type="SUPFAM" id="SSF46689">
    <property type="entry name" value="Homeodomain-like"/>
    <property type="match status" value="1"/>
</dbReference>
<dbReference type="Gene3D" id="1.10.357.10">
    <property type="entry name" value="Tetracycline Repressor, domain 2"/>
    <property type="match status" value="1"/>
</dbReference>
<evidence type="ECO:0000256" key="2">
    <source>
        <dbReference type="ARBA" id="ARBA00023125"/>
    </source>
</evidence>
<dbReference type="InterPro" id="IPR009057">
    <property type="entry name" value="Homeodomain-like_sf"/>
</dbReference>
<proteinExistence type="predicted"/>
<evidence type="ECO:0000256" key="1">
    <source>
        <dbReference type="ARBA" id="ARBA00023015"/>
    </source>
</evidence>
<dbReference type="GO" id="GO:0000976">
    <property type="term" value="F:transcription cis-regulatory region binding"/>
    <property type="evidence" value="ECO:0007669"/>
    <property type="project" value="TreeGrafter"/>
</dbReference>
<keyword evidence="7" id="KW-1185">Reference proteome</keyword>
<evidence type="ECO:0000256" key="3">
    <source>
        <dbReference type="ARBA" id="ARBA00023163"/>
    </source>
</evidence>
<dbReference type="InterPro" id="IPR050109">
    <property type="entry name" value="HTH-type_TetR-like_transc_reg"/>
</dbReference>
<gene>
    <name evidence="6" type="ORF">D0T12_19300</name>
</gene>
<protein>
    <submittedName>
        <fullName evidence="6">TetR/AcrR family transcriptional regulator</fullName>
    </submittedName>
</protein>
<evidence type="ECO:0000313" key="6">
    <source>
        <dbReference type="EMBL" id="RFS84278.1"/>
    </source>
</evidence>
<evidence type="ECO:0000259" key="5">
    <source>
        <dbReference type="PROSITE" id="PS50977"/>
    </source>
</evidence>
<feature type="domain" description="HTH tetR-type" evidence="5">
    <location>
        <begin position="10"/>
        <end position="70"/>
    </location>
</feature>
<dbReference type="PROSITE" id="PS50977">
    <property type="entry name" value="HTH_TETR_2"/>
    <property type="match status" value="1"/>
</dbReference>
<comment type="caution">
    <text evidence="6">The sequence shown here is derived from an EMBL/GenBank/DDBJ whole genome shotgun (WGS) entry which is preliminary data.</text>
</comment>
<keyword evidence="2 4" id="KW-0238">DNA-binding</keyword>
<evidence type="ECO:0000256" key="4">
    <source>
        <dbReference type="PROSITE-ProRule" id="PRU00335"/>
    </source>
</evidence>
<keyword evidence="3" id="KW-0804">Transcription</keyword>
<reference evidence="6 7" key="1">
    <citation type="submission" date="2018-08" db="EMBL/GenBank/DDBJ databases">
        <title>Actinomadura spongicola sp. nov., isolated from marine sponge Leucetta chagosensis.</title>
        <authorList>
            <person name="Li L."/>
            <person name="Lin H.W."/>
        </authorList>
    </citation>
    <scope>NUCLEOTIDE SEQUENCE [LARGE SCALE GENOMIC DNA]</scope>
    <source>
        <strain evidence="6 7">LHW52907</strain>
    </source>
</reference>
<dbReference type="AlphaFoldDB" id="A0A372GFZ1"/>
<dbReference type="PANTHER" id="PTHR30055">
    <property type="entry name" value="HTH-TYPE TRANSCRIPTIONAL REGULATOR RUTR"/>
    <property type="match status" value="1"/>
</dbReference>
<dbReference type="RefSeq" id="WP_117400967.1">
    <property type="nucleotide sequence ID" value="NZ_QVNQ01000005.1"/>
</dbReference>
<dbReference type="InterPro" id="IPR001647">
    <property type="entry name" value="HTH_TetR"/>
</dbReference>
<dbReference type="Pfam" id="PF00440">
    <property type="entry name" value="TetR_N"/>
    <property type="match status" value="1"/>
</dbReference>
<dbReference type="SUPFAM" id="SSF48498">
    <property type="entry name" value="Tetracyclin repressor-like, C-terminal domain"/>
    <property type="match status" value="1"/>
</dbReference>
<organism evidence="6 7">
    <name type="scientific">Actinomadura spongiicola</name>
    <dbReference type="NCBI Taxonomy" id="2303421"/>
    <lineage>
        <taxon>Bacteria</taxon>
        <taxon>Bacillati</taxon>
        <taxon>Actinomycetota</taxon>
        <taxon>Actinomycetes</taxon>
        <taxon>Streptosporangiales</taxon>
        <taxon>Thermomonosporaceae</taxon>
        <taxon>Actinomadura</taxon>
    </lineage>
</organism>
<feature type="DNA-binding region" description="H-T-H motif" evidence="4">
    <location>
        <begin position="33"/>
        <end position="52"/>
    </location>
</feature>
<sequence>MTDQSSYHHGDLRRAVLEAAVEAIAERGPAAWSLRELARRAGVSHAAPAHHFGDKAGVLTAVAAAGYTRFADALEAGGDDLHEVGLAYIRFAVDNRAYFEVMFTPALYRTDDPDVAAARARADRVLARLVHDASPGAPEDERTARLAAWSIVHGFAHLWLSGAIPADPGDDPVTLARPVIGRLFER</sequence>
<dbReference type="GO" id="GO:0003700">
    <property type="term" value="F:DNA-binding transcription factor activity"/>
    <property type="evidence" value="ECO:0007669"/>
    <property type="project" value="TreeGrafter"/>
</dbReference>
<name>A0A372GFZ1_9ACTN</name>
<dbReference type="Proteomes" id="UP000262882">
    <property type="component" value="Unassembled WGS sequence"/>
</dbReference>
<dbReference type="PANTHER" id="PTHR30055:SF220">
    <property type="entry name" value="TETR-FAMILY REGULATORY PROTEIN"/>
    <property type="match status" value="1"/>
</dbReference>
<dbReference type="Pfam" id="PF13305">
    <property type="entry name" value="TetR_C_33"/>
    <property type="match status" value="1"/>
</dbReference>
<dbReference type="EMBL" id="QVNQ01000005">
    <property type="protein sequence ID" value="RFS84278.1"/>
    <property type="molecule type" value="Genomic_DNA"/>
</dbReference>